<comment type="caution">
    <text evidence="1">The sequence shown here is derived from an EMBL/GenBank/DDBJ whole genome shotgun (WGS) entry which is preliminary data.</text>
</comment>
<protein>
    <submittedName>
        <fullName evidence="1">Uncharacterized protein</fullName>
    </submittedName>
</protein>
<dbReference type="EMBL" id="JAVKPK010000025">
    <property type="protein sequence ID" value="MDR7665694.1"/>
    <property type="molecule type" value="Genomic_DNA"/>
</dbReference>
<dbReference type="RefSeq" id="WP_310575719.1">
    <property type="nucleotide sequence ID" value="NZ_JAVKPK010000025.1"/>
</dbReference>
<reference evidence="2" key="1">
    <citation type="submission" date="2023-07" db="EMBL/GenBank/DDBJ databases">
        <title>Whole-genome sequencing of a new Methanosarcina sp. Z-7115.</title>
        <authorList>
            <person name="Zhilina T.N."/>
            <person name="Merkel A.Y."/>
        </authorList>
    </citation>
    <scope>NUCLEOTIDE SEQUENCE [LARGE SCALE GENOMIC DNA]</scope>
    <source>
        <strain evidence="2">Z-7115</strain>
    </source>
</reference>
<dbReference type="Proteomes" id="UP001246244">
    <property type="component" value="Unassembled WGS sequence"/>
</dbReference>
<proteinExistence type="predicted"/>
<sequence length="68" mass="8234">MEIYGKWDHSNPKTREDYNVTLEILVPYLGLSRRGHKLEFKIKDIFDMETYIIDHPDFFDNRITKNTD</sequence>
<accession>A0ABU2D140</accession>
<name>A0ABU2D140_9EURY</name>
<evidence type="ECO:0000313" key="2">
    <source>
        <dbReference type="Proteomes" id="UP001246244"/>
    </source>
</evidence>
<keyword evidence="2" id="KW-1185">Reference proteome</keyword>
<evidence type="ECO:0000313" key="1">
    <source>
        <dbReference type="EMBL" id="MDR7665694.1"/>
    </source>
</evidence>
<organism evidence="1 2">
    <name type="scientific">Methanosarcina baikalica</name>
    <dbReference type="NCBI Taxonomy" id="3073890"/>
    <lineage>
        <taxon>Archaea</taxon>
        <taxon>Methanobacteriati</taxon>
        <taxon>Methanobacteriota</taxon>
        <taxon>Stenosarchaea group</taxon>
        <taxon>Methanomicrobia</taxon>
        <taxon>Methanosarcinales</taxon>
        <taxon>Methanosarcinaceae</taxon>
        <taxon>Methanosarcina</taxon>
    </lineage>
</organism>
<gene>
    <name evidence="1" type="ORF">RG963_07890</name>
</gene>